<sequence length="128" mass="14312">MALSCPKCGDRFEVVVFAEIEVDRCIGCGGLWFDCEEVEHLKLAAGSEAIDVGDPQCGRQLDRLASAVACPRCGDAMTRMLDMDAHAIWYERCCVCCGIWLDAGEFVKFKDNFLPQSAIARIRNWFRP</sequence>
<keyword evidence="3" id="KW-1185">Reference proteome</keyword>
<dbReference type="InParanoid" id="U5DNL5"/>
<dbReference type="eggNOG" id="COG3809">
    <property type="taxonomic scope" value="Bacteria"/>
</dbReference>
<dbReference type="Pfam" id="PF13453">
    <property type="entry name" value="Zn_ribbon_TFIIB"/>
    <property type="match status" value="2"/>
</dbReference>
<dbReference type="InterPro" id="IPR027392">
    <property type="entry name" value="TF_Znf"/>
</dbReference>
<reference evidence="2 3" key="1">
    <citation type="submission" date="2013-05" db="EMBL/GenBank/DDBJ databases">
        <title>Draft genome sequence of Rubidibacter lacunae KORDI 51-2.</title>
        <authorList>
            <person name="Choi D.H."/>
            <person name="Noh J.H."/>
            <person name="Kwon K.-K."/>
            <person name="Lee J.-H."/>
            <person name="Ryu J.-Y."/>
        </authorList>
    </citation>
    <scope>NUCLEOTIDE SEQUENCE [LARGE SCALE GENOMIC DNA]</scope>
    <source>
        <strain evidence="2 3">KORDI 51-2</strain>
    </source>
</reference>
<evidence type="ECO:0000313" key="3">
    <source>
        <dbReference type="Proteomes" id="UP000016960"/>
    </source>
</evidence>
<dbReference type="OrthoDB" id="9814037at2"/>
<dbReference type="Proteomes" id="UP000016960">
    <property type="component" value="Unassembled WGS sequence"/>
</dbReference>
<name>U5DNL5_9CHRO</name>
<accession>U5DNL5</accession>
<evidence type="ECO:0000259" key="1">
    <source>
        <dbReference type="Pfam" id="PF13453"/>
    </source>
</evidence>
<feature type="domain" description="Transcription factor zinc-finger" evidence="1">
    <location>
        <begin position="5"/>
        <end position="42"/>
    </location>
</feature>
<protein>
    <recommendedName>
        <fullName evidence="1">Transcription factor zinc-finger domain-containing protein</fullName>
    </recommendedName>
</protein>
<organism evidence="2 3">
    <name type="scientific">Rubidibacter lacunae KORDI 51-2</name>
    <dbReference type="NCBI Taxonomy" id="582515"/>
    <lineage>
        <taxon>Bacteria</taxon>
        <taxon>Bacillati</taxon>
        <taxon>Cyanobacteriota</taxon>
        <taxon>Cyanophyceae</taxon>
        <taxon>Oscillatoriophycideae</taxon>
        <taxon>Chroococcales</taxon>
        <taxon>Aphanothecaceae</taxon>
        <taxon>Rubidibacter</taxon>
    </lineage>
</organism>
<dbReference type="AlphaFoldDB" id="U5DNL5"/>
<gene>
    <name evidence="2" type="ORF">KR51_00007710</name>
</gene>
<comment type="caution">
    <text evidence="2">The sequence shown here is derived from an EMBL/GenBank/DDBJ whole genome shotgun (WGS) entry which is preliminary data.</text>
</comment>
<proteinExistence type="predicted"/>
<feature type="domain" description="Transcription factor zinc-finger" evidence="1">
    <location>
        <begin position="70"/>
        <end position="110"/>
    </location>
</feature>
<evidence type="ECO:0000313" key="2">
    <source>
        <dbReference type="EMBL" id="ERN42462.1"/>
    </source>
</evidence>
<dbReference type="STRING" id="582515.KR51_00007710"/>
<dbReference type="EMBL" id="ASSJ01000017">
    <property type="protein sequence ID" value="ERN42462.1"/>
    <property type="molecule type" value="Genomic_DNA"/>
</dbReference>